<dbReference type="KEGG" id="bthv:CQJ30_06055"/>
<evidence type="ECO:0000259" key="1">
    <source>
        <dbReference type="Pfam" id="PF07299"/>
    </source>
</evidence>
<dbReference type="RefSeq" id="WP_034768937.1">
    <property type="nucleotide sequence ID" value="NZ_CCRF01000038.1"/>
</dbReference>
<feature type="domain" description="Elongation factor G-binding protein N-terminal" evidence="1">
    <location>
        <begin position="4"/>
        <end position="86"/>
    </location>
</feature>
<feature type="domain" description="Elongation factor G-binding protein C-terminal treble-clef zinc-finger" evidence="2">
    <location>
        <begin position="99"/>
        <end position="195"/>
    </location>
</feature>
<organism evidence="3 6">
    <name type="scientific">Caldibacillus thermoamylovorans</name>
    <dbReference type="NCBI Taxonomy" id="35841"/>
    <lineage>
        <taxon>Bacteria</taxon>
        <taxon>Bacillati</taxon>
        <taxon>Bacillota</taxon>
        <taxon>Bacilli</taxon>
        <taxon>Bacillales</taxon>
        <taxon>Bacillaceae</taxon>
        <taxon>Caldibacillus</taxon>
    </lineage>
</organism>
<proteinExistence type="predicted"/>
<protein>
    <submittedName>
        <fullName evidence="3">Fibronectin-binding family protein</fullName>
    </submittedName>
</protein>
<reference evidence="3 6" key="1">
    <citation type="submission" date="2014-07" db="EMBL/GenBank/DDBJ databases">
        <authorList>
            <person name="Wibberg Daniel"/>
        </authorList>
    </citation>
    <scope>NUCLEOTIDE SEQUENCE [LARGE SCALE GENOMIC DNA]</scope>
</reference>
<dbReference type="InterPro" id="IPR038344">
    <property type="entry name" value="EF-G_N_sf"/>
</dbReference>
<dbReference type="InterPro" id="IPR032330">
    <property type="entry name" value="EF-G-binding_C"/>
</dbReference>
<evidence type="ECO:0000313" key="5">
    <source>
        <dbReference type="Proteomes" id="UP000032076"/>
    </source>
</evidence>
<dbReference type="Proteomes" id="UP000032076">
    <property type="component" value="Unassembled WGS sequence"/>
</dbReference>
<dbReference type="PATRIC" id="fig|35841.7.peg.2018"/>
<dbReference type="CDD" id="cd16342">
    <property type="entry name" value="FusC_FusB"/>
    <property type="match status" value="1"/>
</dbReference>
<evidence type="ECO:0000313" key="4">
    <source>
        <dbReference type="EMBL" id="KIO73869.1"/>
    </source>
</evidence>
<dbReference type="EMBL" id="JXLU01000020">
    <property type="protein sequence ID" value="KIO73869.1"/>
    <property type="molecule type" value="Genomic_DNA"/>
</dbReference>
<reference evidence="4 5" key="2">
    <citation type="submission" date="2015-01" db="EMBL/GenBank/DDBJ databases">
        <title>Draft Genome Sequences of Four Bacillus thermoamylovorans Strains, Isolated From Food Products.</title>
        <authorList>
            <person name="Krawcyk A.O."/>
            <person name="Berendsen E.M."/>
            <person name="Eijlander R.T."/>
            <person name="de Jong A."/>
            <person name="Wells-Bennik M."/>
            <person name="Kuipers O.P."/>
        </authorList>
    </citation>
    <scope>NUCLEOTIDE SEQUENCE [LARGE SCALE GENOMIC DNA]</scope>
    <source>
        <strain evidence="4 5">B4167</strain>
    </source>
</reference>
<gene>
    <name evidence="4" type="ORF">B4167_1816</name>
    <name evidence="3" type="ORF">BT1A1_1129</name>
</gene>
<dbReference type="OrthoDB" id="1891078at2"/>
<evidence type="ECO:0000259" key="2">
    <source>
        <dbReference type="Pfam" id="PF16571"/>
    </source>
</evidence>
<name>A0A090ISA9_9BACI</name>
<dbReference type="AlphaFoldDB" id="A0A090ISA9"/>
<sequence length="211" mass="24278">MNPFIQTDQFNYIRFQVKKLVNAHSTSSDQDVIAAVKSMVTENVFALIPNLNDEQRQMLQSITMVDDKEAGEKFLLQLKPFVIPFQVTEQGIKKLFPKVKKLKVPPLEKLDLHEVVYLSWLDQQTNKKYLVYRRAGKLLGIEGSFQPMNQKGVCAICHRHSEVGMFSVREKGKAFGTFINRGNFICTDSQECNNNLISLEKLYDFVDNIQK</sequence>
<accession>A0A090ISA9</accession>
<dbReference type="EMBL" id="CCRF01000038">
    <property type="protein sequence ID" value="CEE00961.1"/>
    <property type="molecule type" value="Genomic_DNA"/>
</dbReference>
<dbReference type="Pfam" id="PF16571">
    <property type="entry name" value="FBP_C"/>
    <property type="match status" value="1"/>
</dbReference>
<dbReference type="Pfam" id="PF07299">
    <property type="entry name" value="EF-G-binding_N"/>
    <property type="match status" value="1"/>
</dbReference>
<dbReference type="InterPro" id="IPR010841">
    <property type="entry name" value="EF-G-binding_N"/>
</dbReference>
<dbReference type="Gene3D" id="1.20.1280.250">
    <property type="match status" value="1"/>
</dbReference>
<dbReference type="Proteomes" id="UP000040576">
    <property type="component" value="Unassembled WGS sequence"/>
</dbReference>
<evidence type="ECO:0000313" key="3">
    <source>
        <dbReference type="EMBL" id="CEE00961.1"/>
    </source>
</evidence>
<keyword evidence="6" id="KW-1185">Reference proteome</keyword>
<evidence type="ECO:0000313" key="6">
    <source>
        <dbReference type="Proteomes" id="UP000040576"/>
    </source>
</evidence>